<organism evidence="1 2">
    <name type="scientific">Clostridium scatologenes</name>
    <dbReference type="NCBI Taxonomy" id="1548"/>
    <lineage>
        <taxon>Bacteria</taxon>
        <taxon>Bacillati</taxon>
        <taxon>Bacillota</taxon>
        <taxon>Clostridia</taxon>
        <taxon>Eubacteriales</taxon>
        <taxon>Clostridiaceae</taxon>
        <taxon>Clostridium</taxon>
    </lineage>
</organism>
<proteinExistence type="predicted"/>
<evidence type="ECO:0000313" key="1">
    <source>
        <dbReference type="EMBL" id="AKA70477.1"/>
    </source>
</evidence>
<reference evidence="1 2" key="1">
    <citation type="journal article" date="2015" name="J. Biotechnol.">
        <title>Complete genome sequence of a malodorant-producing acetogen, Clostridium scatologenes ATCC 25775(T).</title>
        <authorList>
            <person name="Zhu Z."/>
            <person name="Guo T."/>
            <person name="Zheng H."/>
            <person name="Song T."/>
            <person name="Ouyang P."/>
            <person name="Xie J."/>
        </authorList>
    </citation>
    <scope>NUCLEOTIDE SEQUENCE [LARGE SCALE GENOMIC DNA]</scope>
    <source>
        <strain evidence="1 2">ATCC 25775</strain>
    </source>
</reference>
<protein>
    <submittedName>
        <fullName evidence="1">Uncharacterized protein</fullName>
    </submittedName>
</protein>
<dbReference type="RefSeq" id="WP_029163137.1">
    <property type="nucleotide sequence ID" value="NZ_CP009933.1"/>
</dbReference>
<dbReference type="STRING" id="1548.CSCA_3352"/>
<keyword evidence="2" id="KW-1185">Reference proteome</keyword>
<sequence>MEIKETDFKISYSRHIESMGKGLVLFKVKVDKKAIGQNYHYFYEDKKKPPLDIAINPKNNLIEYVSFFAQDEKIEQTSVNLNITFINKNIEFYGFDMDLNYPEERCMKNFKLNFDKGNIYLLSSEELDDLIGYEVNHNNYILFDKNNAFYGLLFSNISDAEINEMKQSEVL</sequence>
<dbReference type="Proteomes" id="UP000033115">
    <property type="component" value="Chromosome"/>
</dbReference>
<dbReference type="EMBL" id="CP009933">
    <property type="protein sequence ID" value="AKA70477.1"/>
    <property type="molecule type" value="Genomic_DNA"/>
</dbReference>
<gene>
    <name evidence="1" type="ORF">CSCA_3352</name>
</gene>
<dbReference type="AlphaFoldDB" id="A0A0E3K226"/>
<accession>A0A0E3K226</accession>
<evidence type="ECO:0000313" key="2">
    <source>
        <dbReference type="Proteomes" id="UP000033115"/>
    </source>
</evidence>
<dbReference type="HOGENOM" id="CLU_1552987_0_0_9"/>
<name>A0A0E3K226_CLOSL</name>
<dbReference type="KEGG" id="csq:CSCA_3352"/>